<dbReference type="EMBL" id="WWBZ02000033">
    <property type="protein sequence ID" value="KAF4306463.1"/>
    <property type="molecule type" value="Genomic_DNA"/>
</dbReference>
<comment type="caution">
    <text evidence="1">The sequence shown here is derived from an EMBL/GenBank/DDBJ whole genome shotgun (WGS) entry which is preliminary data.</text>
</comment>
<evidence type="ECO:0000313" key="2">
    <source>
        <dbReference type="Proteomes" id="UP000572817"/>
    </source>
</evidence>
<gene>
    <name evidence="1" type="ORF">GTA08_BOTSDO06043</name>
</gene>
<protein>
    <submittedName>
        <fullName evidence="1">Uncharacterized protein</fullName>
    </submittedName>
</protein>
<reference evidence="1" key="1">
    <citation type="submission" date="2020-04" db="EMBL/GenBank/DDBJ databases">
        <title>Genome Assembly and Annotation of Botryosphaeria dothidea sdau 11-99, a Latent Pathogen of Apple Fruit Ring Rot in China.</title>
        <authorList>
            <person name="Yu C."/>
            <person name="Diao Y."/>
            <person name="Lu Q."/>
            <person name="Zhao J."/>
            <person name="Cui S."/>
            <person name="Peng C."/>
            <person name="He B."/>
            <person name="Liu H."/>
        </authorList>
    </citation>
    <scope>NUCLEOTIDE SEQUENCE [LARGE SCALE GENOMIC DNA]</scope>
    <source>
        <strain evidence="1">Sdau11-99</strain>
    </source>
</reference>
<name>A0A8H4N430_9PEZI</name>
<keyword evidence="2" id="KW-1185">Reference proteome</keyword>
<dbReference type="Proteomes" id="UP000572817">
    <property type="component" value="Unassembled WGS sequence"/>
</dbReference>
<proteinExistence type="predicted"/>
<accession>A0A8H4N430</accession>
<organism evidence="1 2">
    <name type="scientific">Botryosphaeria dothidea</name>
    <dbReference type="NCBI Taxonomy" id="55169"/>
    <lineage>
        <taxon>Eukaryota</taxon>
        <taxon>Fungi</taxon>
        <taxon>Dikarya</taxon>
        <taxon>Ascomycota</taxon>
        <taxon>Pezizomycotina</taxon>
        <taxon>Dothideomycetes</taxon>
        <taxon>Dothideomycetes incertae sedis</taxon>
        <taxon>Botryosphaeriales</taxon>
        <taxon>Botryosphaeriaceae</taxon>
        <taxon>Botryosphaeria</taxon>
    </lineage>
</organism>
<evidence type="ECO:0000313" key="1">
    <source>
        <dbReference type="EMBL" id="KAF4306463.1"/>
    </source>
</evidence>
<dbReference type="AlphaFoldDB" id="A0A8H4N430"/>
<sequence>MVDNTPVNTDVEDYAVVFAETHLQDLHAELSANTTDDNIIRKKKIRTILSTLTYFRRHVIYGQDIDFLLPAELVDCR</sequence>